<proteinExistence type="inferred from homology"/>
<dbReference type="AlphaFoldDB" id="A0AA91GJQ4"/>
<evidence type="ECO:0000313" key="7">
    <source>
        <dbReference type="Proteomes" id="UP000183039"/>
    </source>
</evidence>
<organism evidence="6 7">
    <name type="scientific">Enterococcus silesiacus</name>
    <dbReference type="NCBI Taxonomy" id="332949"/>
    <lineage>
        <taxon>Bacteria</taxon>
        <taxon>Bacillati</taxon>
        <taxon>Bacillota</taxon>
        <taxon>Bacilli</taxon>
        <taxon>Lactobacillales</taxon>
        <taxon>Enterococcaceae</taxon>
        <taxon>Enterococcus</taxon>
    </lineage>
</organism>
<dbReference type="PANTHER" id="PTHR30126">
    <property type="entry name" value="HTH-TYPE TRANSCRIPTIONAL REGULATOR"/>
    <property type="match status" value="1"/>
</dbReference>
<dbReference type="EMBL" id="JXLC01000015">
    <property type="protein sequence ID" value="OJG91377.1"/>
    <property type="molecule type" value="Genomic_DNA"/>
</dbReference>
<dbReference type="SUPFAM" id="SSF46785">
    <property type="entry name" value="Winged helix' DNA-binding domain"/>
    <property type="match status" value="1"/>
</dbReference>
<keyword evidence="4" id="KW-0804">Transcription</keyword>
<name>A0AA91GJQ4_9ENTE</name>
<reference evidence="6 7" key="1">
    <citation type="submission" date="2014-12" db="EMBL/GenBank/DDBJ databases">
        <title>Draft genome sequences of 29 type strains of Enterococci.</title>
        <authorList>
            <person name="Zhong Z."/>
            <person name="Sun Z."/>
            <person name="Liu W."/>
            <person name="Zhang W."/>
            <person name="Zhang H."/>
        </authorList>
    </citation>
    <scope>NUCLEOTIDE SEQUENCE [LARGE SCALE GENOMIC DNA]</scope>
    <source>
        <strain evidence="6 7">DSM 22801</strain>
    </source>
</reference>
<accession>A0AA91GJQ4</accession>
<evidence type="ECO:0000256" key="1">
    <source>
        <dbReference type="ARBA" id="ARBA00009437"/>
    </source>
</evidence>
<dbReference type="InterPro" id="IPR000847">
    <property type="entry name" value="LysR_HTH_N"/>
</dbReference>
<dbReference type="PRINTS" id="PR00039">
    <property type="entry name" value="HTHLYSR"/>
</dbReference>
<evidence type="ECO:0000259" key="5">
    <source>
        <dbReference type="PROSITE" id="PS50931"/>
    </source>
</evidence>
<dbReference type="PROSITE" id="PS50931">
    <property type="entry name" value="HTH_LYSR"/>
    <property type="match status" value="1"/>
</dbReference>
<evidence type="ECO:0000313" key="6">
    <source>
        <dbReference type="EMBL" id="OJG91377.1"/>
    </source>
</evidence>
<evidence type="ECO:0000256" key="4">
    <source>
        <dbReference type="ARBA" id="ARBA00023163"/>
    </source>
</evidence>
<dbReference type="Gene3D" id="1.10.10.10">
    <property type="entry name" value="Winged helix-like DNA-binding domain superfamily/Winged helix DNA-binding domain"/>
    <property type="match status" value="1"/>
</dbReference>
<comment type="similarity">
    <text evidence="1">Belongs to the LysR transcriptional regulatory family.</text>
</comment>
<comment type="caution">
    <text evidence="6">The sequence shown here is derived from an EMBL/GenBank/DDBJ whole genome shotgun (WGS) entry which is preliminary data.</text>
</comment>
<dbReference type="GO" id="GO:0000976">
    <property type="term" value="F:transcription cis-regulatory region binding"/>
    <property type="evidence" value="ECO:0007669"/>
    <property type="project" value="TreeGrafter"/>
</dbReference>
<evidence type="ECO:0000256" key="2">
    <source>
        <dbReference type="ARBA" id="ARBA00023015"/>
    </source>
</evidence>
<dbReference type="GO" id="GO:0003700">
    <property type="term" value="F:DNA-binding transcription factor activity"/>
    <property type="evidence" value="ECO:0007669"/>
    <property type="project" value="InterPro"/>
</dbReference>
<sequence>MIDIKELVTFKTVVEQQGFSAAADFLGYSQPNITKHIKKIEEYVGFELFVRGWFSSLTKQGELFL</sequence>
<dbReference type="InterPro" id="IPR036388">
    <property type="entry name" value="WH-like_DNA-bd_sf"/>
</dbReference>
<dbReference type="InterPro" id="IPR036390">
    <property type="entry name" value="WH_DNA-bd_sf"/>
</dbReference>
<dbReference type="RefSeq" id="WP_217265820.1">
    <property type="nucleotide sequence ID" value="NZ_JXLC01000015.1"/>
</dbReference>
<dbReference type="Pfam" id="PF00126">
    <property type="entry name" value="HTH_1"/>
    <property type="match status" value="1"/>
</dbReference>
<keyword evidence="2" id="KW-0805">Transcription regulation</keyword>
<evidence type="ECO:0000256" key="3">
    <source>
        <dbReference type="ARBA" id="ARBA00023125"/>
    </source>
</evidence>
<dbReference type="PANTHER" id="PTHR30126:SF40">
    <property type="entry name" value="HTH-TYPE TRANSCRIPTIONAL REGULATOR GLTR"/>
    <property type="match status" value="1"/>
</dbReference>
<gene>
    <name evidence="6" type="ORF">RV15_GL000833</name>
</gene>
<keyword evidence="3" id="KW-0238">DNA-binding</keyword>
<feature type="domain" description="HTH lysR-type" evidence="5">
    <location>
        <begin position="2"/>
        <end position="58"/>
    </location>
</feature>
<protein>
    <recommendedName>
        <fullName evidence="5">HTH lysR-type domain-containing protein</fullName>
    </recommendedName>
</protein>
<dbReference type="Proteomes" id="UP000183039">
    <property type="component" value="Unassembled WGS sequence"/>
</dbReference>